<comment type="caution">
    <text evidence="2">The sequence shown here is derived from an EMBL/GenBank/DDBJ whole genome shotgun (WGS) entry which is preliminary data.</text>
</comment>
<dbReference type="OrthoDB" id="8673673at2"/>
<evidence type="ECO:0000313" key="3">
    <source>
        <dbReference type="Proteomes" id="UP000305131"/>
    </source>
</evidence>
<dbReference type="InterPro" id="IPR004183">
    <property type="entry name" value="Xdiol_dOase_suB"/>
</dbReference>
<dbReference type="Gene3D" id="3.40.830.10">
    <property type="entry name" value="LigB-like"/>
    <property type="match status" value="1"/>
</dbReference>
<dbReference type="Proteomes" id="UP000305131">
    <property type="component" value="Unassembled WGS sequence"/>
</dbReference>
<dbReference type="Pfam" id="PF02900">
    <property type="entry name" value="LigB"/>
    <property type="match status" value="1"/>
</dbReference>
<sequence>MIVGAICMSHSPLLDKVRAPAETEAAFNEALERVRDKVFALKPDLAVVFYPDHLNGFFYDLLPAFCVGIEGYSVGDYGSSAGRLTVPVPLAEELVRSIIHDGVDTALSYKIVVDHGAVQPLELLAIGHDLPPFIPVFINSAAAPRPTFRRVRAMGEAVGRWAARRPERVLLIGSGGLSHDPPIPAFAGAAPELRNMLINGIGNITFEQRFARTSKVVGEGVKVQMGLSNLRPPNPEWDRMLLDAFVSAKLDVLDESDDDELTDICGRGGHEIRTWVATLAALSSQGEYQATVDFYQPVEVWLTGMGVMTAIPAIPSRPCVQP</sequence>
<evidence type="ECO:0000313" key="2">
    <source>
        <dbReference type="EMBL" id="TLX41370.1"/>
    </source>
</evidence>
<accession>A0A6C1KB38</accession>
<dbReference type="NCBIfam" id="NF009910">
    <property type="entry name" value="PRK13370.1-4"/>
    <property type="match status" value="1"/>
</dbReference>
<name>A0A6C1KB38_XANAU</name>
<proteinExistence type="predicted"/>
<organism evidence="2 3">
    <name type="scientific">Xanthobacter autotrophicus</name>
    <dbReference type="NCBI Taxonomy" id="280"/>
    <lineage>
        <taxon>Bacteria</taxon>
        <taxon>Pseudomonadati</taxon>
        <taxon>Pseudomonadota</taxon>
        <taxon>Alphaproteobacteria</taxon>
        <taxon>Hyphomicrobiales</taxon>
        <taxon>Xanthobacteraceae</taxon>
        <taxon>Xanthobacter</taxon>
    </lineage>
</organism>
<keyword evidence="2" id="KW-0223">Dioxygenase</keyword>
<dbReference type="SUPFAM" id="SSF53213">
    <property type="entry name" value="LigB-like"/>
    <property type="match status" value="1"/>
</dbReference>
<dbReference type="GO" id="GO:0008198">
    <property type="term" value="F:ferrous iron binding"/>
    <property type="evidence" value="ECO:0007669"/>
    <property type="project" value="InterPro"/>
</dbReference>
<dbReference type="GeneID" id="95775351"/>
<dbReference type="GO" id="GO:0047070">
    <property type="term" value="F:3-carboxyethylcatechol 2,3-dioxygenase activity"/>
    <property type="evidence" value="ECO:0007669"/>
    <property type="project" value="UniProtKB-EC"/>
</dbReference>
<dbReference type="AlphaFoldDB" id="A0A6C1KB38"/>
<dbReference type="RefSeq" id="WP_138400884.1">
    <property type="nucleotide sequence ID" value="NZ_JBAFVI010000006.1"/>
</dbReference>
<protein>
    <submittedName>
        <fullName evidence="2">3-carboxyethylcatechol 2,3-dioxygenase</fullName>
        <ecNumber evidence="2">1.13.11.16</ecNumber>
    </submittedName>
</protein>
<reference evidence="2 3" key="1">
    <citation type="submission" date="2019-05" db="EMBL/GenBank/DDBJ databases">
        <authorList>
            <person name="Zhou X."/>
        </authorList>
    </citation>
    <scope>NUCLEOTIDE SEQUENCE [LARGE SCALE GENOMIC DNA]</scope>
    <source>
        <strain evidence="2 3">DSM 432</strain>
    </source>
</reference>
<keyword evidence="2" id="KW-0560">Oxidoreductase</keyword>
<evidence type="ECO:0000259" key="1">
    <source>
        <dbReference type="Pfam" id="PF02900"/>
    </source>
</evidence>
<gene>
    <name evidence="2" type="ORF">FBQ73_18010</name>
</gene>
<feature type="domain" description="Extradiol ring-cleavage dioxygenase class III enzyme subunit B" evidence="1">
    <location>
        <begin position="5"/>
        <end position="291"/>
    </location>
</feature>
<dbReference type="EC" id="1.13.11.16" evidence="2"/>
<dbReference type="EMBL" id="VAUP01000037">
    <property type="protein sequence ID" value="TLX41370.1"/>
    <property type="molecule type" value="Genomic_DNA"/>
</dbReference>